<dbReference type="PROSITE" id="PS51375">
    <property type="entry name" value="PPR"/>
    <property type="match status" value="2"/>
</dbReference>
<proteinExistence type="predicted"/>
<evidence type="ECO:0000313" key="6">
    <source>
        <dbReference type="Proteomes" id="UP000663869"/>
    </source>
</evidence>
<evidence type="ECO:0000313" key="5">
    <source>
        <dbReference type="EMBL" id="CAF4566682.1"/>
    </source>
</evidence>
<dbReference type="PANTHER" id="PTHR47926:SF533">
    <property type="entry name" value="DYW DOMAIN-CONTAINING PROTEIN"/>
    <property type="match status" value="1"/>
</dbReference>
<accession>A0A817T873</accession>
<dbReference type="Proteomes" id="UP000663851">
    <property type="component" value="Unassembled WGS sequence"/>
</dbReference>
<dbReference type="Proteomes" id="UP000663833">
    <property type="component" value="Unassembled WGS sequence"/>
</dbReference>
<dbReference type="Gene3D" id="1.25.40.10">
    <property type="entry name" value="Tetratricopeptide repeat domain"/>
    <property type="match status" value="3"/>
</dbReference>
<organism evidence="2 6">
    <name type="scientific">Rotaria socialis</name>
    <dbReference type="NCBI Taxonomy" id="392032"/>
    <lineage>
        <taxon>Eukaryota</taxon>
        <taxon>Metazoa</taxon>
        <taxon>Spiralia</taxon>
        <taxon>Gnathifera</taxon>
        <taxon>Rotifera</taxon>
        <taxon>Eurotatoria</taxon>
        <taxon>Bdelloidea</taxon>
        <taxon>Philodinida</taxon>
        <taxon>Philodinidae</taxon>
        <taxon>Rotaria</taxon>
    </lineage>
</organism>
<dbReference type="InterPro" id="IPR046960">
    <property type="entry name" value="PPR_At4g14850-like_plant"/>
</dbReference>
<dbReference type="EMBL" id="CAJNYU010000007">
    <property type="protein sequence ID" value="CAF3310903.1"/>
    <property type="molecule type" value="Genomic_DNA"/>
</dbReference>
<dbReference type="AlphaFoldDB" id="A0A817T873"/>
<evidence type="ECO:0000256" key="1">
    <source>
        <dbReference type="PROSITE-ProRule" id="PRU00708"/>
    </source>
</evidence>
<dbReference type="InterPro" id="IPR011990">
    <property type="entry name" value="TPR-like_helical_dom_sf"/>
</dbReference>
<dbReference type="PANTHER" id="PTHR47926">
    <property type="entry name" value="PENTATRICOPEPTIDE REPEAT-CONTAINING PROTEIN"/>
    <property type="match status" value="1"/>
</dbReference>
<dbReference type="InterPro" id="IPR002885">
    <property type="entry name" value="PPR_rpt"/>
</dbReference>
<name>A0A817T873_9BILA</name>
<evidence type="ECO:0000313" key="4">
    <source>
        <dbReference type="EMBL" id="CAF4364963.1"/>
    </source>
</evidence>
<reference evidence="2" key="1">
    <citation type="submission" date="2021-02" db="EMBL/GenBank/DDBJ databases">
        <authorList>
            <person name="Nowell W R."/>
        </authorList>
    </citation>
    <scope>NUCLEOTIDE SEQUENCE</scope>
</reference>
<dbReference type="EMBL" id="CAJOBO010001320">
    <property type="protein sequence ID" value="CAF4364963.1"/>
    <property type="molecule type" value="Genomic_DNA"/>
</dbReference>
<dbReference type="EMBL" id="CAJNYD010002540">
    <property type="protein sequence ID" value="CAF3426832.1"/>
    <property type="molecule type" value="Genomic_DNA"/>
</dbReference>
<feature type="repeat" description="PPR" evidence="1">
    <location>
        <begin position="221"/>
        <end position="251"/>
    </location>
</feature>
<dbReference type="GO" id="GO:0003723">
    <property type="term" value="F:RNA binding"/>
    <property type="evidence" value="ECO:0007669"/>
    <property type="project" value="InterPro"/>
</dbReference>
<protein>
    <recommendedName>
        <fullName evidence="7">Pentatricopeptide repeat-containing protein</fullName>
    </recommendedName>
</protein>
<gene>
    <name evidence="2" type="ORF">FME351_LOCUS389</name>
    <name evidence="4" type="ORF">HFQ381_LOCUS17650</name>
    <name evidence="3" type="ORF">LUA448_LOCUS19974</name>
    <name evidence="5" type="ORF">TSG867_LOCUS25677</name>
</gene>
<dbReference type="Pfam" id="PF01535">
    <property type="entry name" value="PPR"/>
    <property type="match status" value="3"/>
</dbReference>
<comment type="caution">
    <text evidence="2">The sequence shown here is derived from an EMBL/GenBank/DDBJ whole genome shotgun (WGS) entry which is preliminary data.</text>
</comment>
<dbReference type="NCBIfam" id="TIGR00756">
    <property type="entry name" value="PPR"/>
    <property type="match status" value="2"/>
</dbReference>
<dbReference type="EMBL" id="CAJOBQ010002556">
    <property type="protein sequence ID" value="CAF4566682.1"/>
    <property type="molecule type" value="Genomic_DNA"/>
</dbReference>
<evidence type="ECO:0008006" key="7">
    <source>
        <dbReference type="Google" id="ProtNLM"/>
    </source>
</evidence>
<dbReference type="GO" id="GO:0009451">
    <property type="term" value="P:RNA modification"/>
    <property type="evidence" value="ECO:0007669"/>
    <property type="project" value="InterPro"/>
</dbReference>
<sequence length="300" mass="34447">MLMKFGDVNQAEVLFKKIQKKTLVTYGAIMQGYVTNNLFDNALDFFEKVPLRSNEVLYAIVYNACASLSNEKGIRLRKTFFHEMPKAFLHDIVLVHSAIHIFMKFGEVETAEYVFSQIKQRNSYTYGVMINVYKINEEPHKCLSIFKQMKTENLTINEPIAISLIEACPRIGIRSISQNILRQISHSHSNTYIDNSLIDMWGKPDDINKAEQIFHSISQPEIISYNSMINSYARHGMGYEAIDLYDKISENIRDKISHICGLNACSHSGLINQAQSIVNKIEKKTEDIIVTMIRLLIINR</sequence>
<dbReference type="Proteomes" id="UP000663862">
    <property type="component" value="Unassembled WGS sequence"/>
</dbReference>
<dbReference type="Proteomes" id="UP000663869">
    <property type="component" value="Unassembled WGS sequence"/>
</dbReference>
<evidence type="ECO:0000313" key="2">
    <source>
        <dbReference type="EMBL" id="CAF3310903.1"/>
    </source>
</evidence>
<evidence type="ECO:0000313" key="3">
    <source>
        <dbReference type="EMBL" id="CAF3426832.1"/>
    </source>
</evidence>
<feature type="repeat" description="PPR" evidence="1">
    <location>
        <begin position="122"/>
        <end position="156"/>
    </location>
</feature>